<dbReference type="AlphaFoldDB" id="A0A6A6PYU9"/>
<accession>A0A6A6PYU9</accession>
<evidence type="ECO:0000313" key="2">
    <source>
        <dbReference type="EMBL" id="KAF2484921.1"/>
    </source>
</evidence>
<dbReference type="Proteomes" id="UP000799767">
    <property type="component" value="Unassembled WGS sequence"/>
</dbReference>
<evidence type="ECO:0000256" key="1">
    <source>
        <dbReference type="SAM" id="SignalP"/>
    </source>
</evidence>
<reference evidence="2" key="1">
    <citation type="journal article" date="2020" name="Stud. Mycol.">
        <title>101 Dothideomycetes genomes: a test case for predicting lifestyles and emergence of pathogens.</title>
        <authorList>
            <person name="Haridas S."/>
            <person name="Albert R."/>
            <person name="Binder M."/>
            <person name="Bloem J."/>
            <person name="Labutti K."/>
            <person name="Salamov A."/>
            <person name="Andreopoulos B."/>
            <person name="Baker S."/>
            <person name="Barry K."/>
            <person name="Bills G."/>
            <person name="Bluhm B."/>
            <person name="Cannon C."/>
            <person name="Castanera R."/>
            <person name="Culley D."/>
            <person name="Daum C."/>
            <person name="Ezra D."/>
            <person name="Gonzalez J."/>
            <person name="Henrissat B."/>
            <person name="Kuo A."/>
            <person name="Liang C."/>
            <person name="Lipzen A."/>
            <person name="Lutzoni F."/>
            <person name="Magnuson J."/>
            <person name="Mondo S."/>
            <person name="Nolan M."/>
            <person name="Ohm R."/>
            <person name="Pangilinan J."/>
            <person name="Park H.-J."/>
            <person name="Ramirez L."/>
            <person name="Alfaro M."/>
            <person name="Sun H."/>
            <person name="Tritt A."/>
            <person name="Yoshinaga Y."/>
            <person name="Zwiers L.-H."/>
            <person name="Turgeon B."/>
            <person name="Goodwin S."/>
            <person name="Spatafora J."/>
            <person name="Crous P."/>
            <person name="Grigoriev I."/>
        </authorList>
    </citation>
    <scope>NUCLEOTIDE SEQUENCE</scope>
    <source>
        <strain evidence="2">CBS 113389</strain>
    </source>
</reference>
<sequence length="146" mass="15101">MYTLLVSVAVVLASLSEGARAYVGSKEMLREAGVSEALISKNIGSIKVQNDNVKVIPTEGEVVEIRNATLASRLSEALGYRQAGGSCKHVGGGSALERRTDGCTGQECFSGAAKGKNCFTASSCTCLKQCGPHGIGCSYSCYPIGS</sequence>
<dbReference type="RefSeq" id="XP_033591490.1">
    <property type="nucleotide sequence ID" value="XM_033736700.1"/>
</dbReference>
<feature type="chain" id="PRO_5025475341" evidence="1">
    <location>
        <begin position="22"/>
        <end position="146"/>
    </location>
</feature>
<organism evidence="2 3">
    <name type="scientific">Neohortaea acidophila</name>
    <dbReference type="NCBI Taxonomy" id="245834"/>
    <lineage>
        <taxon>Eukaryota</taxon>
        <taxon>Fungi</taxon>
        <taxon>Dikarya</taxon>
        <taxon>Ascomycota</taxon>
        <taxon>Pezizomycotina</taxon>
        <taxon>Dothideomycetes</taxon>
        <taxon>Dothideomycetidae</taxon>
        <taxon>Mycosphaerellales</taxon>
        <taxon>Teratosphaeriaceae</taxon>
        <taxon>Neohortaea</taxon>
    </lineage>
</organism>
<feature type="signal peptide" evidence="1">
    <location>
        <begin position="1"/>
        <end position="21"/>
    </location>
</feature>
<name>A0A6A6PYU9_9PEZI</name>
<protein>
    <submittedName>
        <fullName evidence="2">Uncharacterized protein</fullName>
    </submittedName>
</protein>
<gene>
    <name evidence="2" type="ORF">BDY17DRAFT_321813</name>
</gene>
<keyword evidence="1" id="KW-0732">Signal</keyword>
<dbReference type="GeneID" id="54477702"/>
<evidence type="ECO:0000313" key="3">
    <source>
        <dbReference type="Proteomes" id="UP000799767"/>
    </source>
</evidence>
<keyword evidence="3" id="KW-1185">Reference proteome</keyword>
<proteinExistence type="predicted"/>
<dbReference type="EMBL" id="MU001633">
    <property type="protein sequence ID" value="KAF2484921.1"/>
    <property type="molecule type" value="Genomic_DNA"/>
</dbReference>